<dbReference type="Proteomes" id="UP001186944">
    <property type="component" value="Unassembled WGS sequence"/>
</dbReference>
<feature type="transmembrane region" description="Helical" evidence="5">
    <location>
        <begin position="63"/>
        <end position="80"/>
    </location>
</feature>
<keyword evidence="8" id="KW-1185">Reference proteome</keyword>
<feature type="transmembrane region" description="Helical" evidence="5">
    <location>
        <begin position="179"/>
        <end position="202"/>
    </location>
</feature>
<keyword evidence="4 5" id="KW-0472">Membrane</keyword>
<evidence type="ECO:0000256" key="4">
    <source>
        <dbReference type="ARBA" id="ARBA00023136"/>
    </source>
</evidence>
<name>A0AA89BZ74_PINIB</name>
<evidence type="ECO:0000256" key="2">
    <source>
        <dbReference type="ARBA" id="ARBA00022692"/>
    </source>
</evidence>
<feature type="transmembrane region" description="Helical" evidence="5">
    <location>
        <begin position="20"/>
        <end position="43"/>
    </location>
</feature>
<feature type="transmembrane region" description="Helical" evidence="5">
    <location>
        <begin position="230"/>
        <end position="251"/>
    </location>
</feature>
<sequence length="306" mass="34368">MASKYYPEVPIGGVEEGLFYVIHGLALTCITASLTCAVIVLVLSFKRGNYKTFFTKWSRCDRFIVYLAICDGMFNFSHLMDHIHMIITEEHVWPAELCSFYAFMLFEFVSAQCILVVVIAVNAFALIRFRKSLPLGKRDWILLTLTFGVAFVLCVIAAGLGQMGPTGTYCGIYNKIASIFFTVIPQVSVLVSNSVLYFLTWYHIRKETKRVQDSLGNKVKDSKAQEAGKTMTLFVAVFFIQYWGVTIAGFWNLFADVPIALDMAVVSFANLGGVLNGIVFIIINRSKKKKQTTKRKEISTVETNES</sequence>
<feature type="transmembrane region" description="Helical" evidence="5">
    <location>
        <begin position="139"/>
        <end position="159"/>
    </location>
</feature>
<evidence type="ECO:0000256" key="1">
    <source>
        <dbReference type="ARBA" id="ARBA00004141"/>
    </source>
</evidence>
<dbReference type="InterPro" id="IPR017452">
    <property type="entry name" value="GPCR_Rhodpsn_7TM"/>
</dbReference>
<proteinExistence type="predicted"/>
<evidence type="ECO:0000256" key="3">
    <source>
        <dbReference type="ARBA" id="ARBA00022989"/>
    </source>
</evidence>
<evidence type="ECO:0000313" key="8">
    <source>
        <dbReference type="Proteomes" id="UP001186944"/>
    </source>
</evidence>
<evidence type="ECO:0000259" key="6">
    <source>
        <dbReference type="PROSITE" id="PS50262"/>
    </source>
</evidence>
<comment type="subcellular location">
    <subcellularLocation>
        <location evidence="1">Membrane</location>
        <topology evidence="1">Multi-pass membrane protein</topology>
    </subcellularLocation>
</comment>
<feature type="domain" description="G-protein coupled receptors family 1 profile" evidence="6">
    <location>
        <begin position="35"/>
        <end position="280"/>
    </location>
</feature>
<dbReference type="PROSITE" id="PS50262">
    <property type="entry name" value="G_PROTEIN_RECEP_F1_2"/>
    <property type="match status" value="1"/>
</dbReference>
<feature type="transmembrane region" description="Helical" evidence="5">
    <location>
        <begin position="100"/>
        <end position="127"/>
    </location>
</feature>
<keyword evidence="3 5" id="KW-1133">Transmembrane helix</keyword>
<dbReference type="GO" id="GO:0005886">
    <property type="term" value="C:plasma membrane"/>
    <property type="evidence" value="ECO:0007669"/>
    <property type="project" value="TreeGrafter"/>
</dbReference>
<dbReference type="EMBL" id="VSWD01000009">
    <property type="protein sequence ID" value="KAK3093117.1"/>
    <property type="molecule type" value="Genomic_DNA"/>
</dbReference>
<dbReference type="Gene3D" id="1.20.1070.10">
    <property type="entry name" value="Rhodopsin 7-helix transmembrane proteins"/>
    <property type="match status" value="1"/>
</dbReference>
<keyword evidence="2 5" id="KW-0812">Transmembrane</keyword>
<dbReference type="GO" id="GO:0007189">
    <property type="term" value="P:adenylate cyclase-activating G protein-coupled receptor signaling pathway"/>
    <property type="evidence" value="ECO:0007669"/>
    <property type="project" value="TreeGrafter"/>
</dbReference>
<evidence type="ECO:0000313" key="7">
    <source>
        <dbReference type="EMBL" id="KAK3093117.1"/>
    </source>
</evidence>
<evidence type="ECO:0000256" key="5">
    <source>
        <dbReference type="SAM" id="Phobius"/>
    </source>
</evidence>
<feature type="transmembrane region" description="Helical" evidence="5">
    <location>
        <begin position="263"/>
        <end position="283"/>
    </location>
</feature>
<dbReference type="SUPFAM" id="SSF81321">
    <property type="entry name" value="Family A G protein-coupled receptor-like"/>
    <property type="match status" value="1"/>
</dbReference>
<dbReference type="PANTHER" id="PTHR23112">
    <property type="entry name" value="G PROTEIN-COUPLED RECEPTOR 157-RELATED"/>
    <property type="match status" value="1"/>
</dbReference>
<comment type="caution">
    <text evidence="7">The sequence shown here is derived from an EMBL/GenBank/DDBJ whole genome shotgun (WGS) entry which is preliminary data.</text>
</comment>
<accession>A0AA89BZ74</accession>
<dbReference type="GO" id="GO:0004930">
    <property type="term" value="F:G protein-coupled receptor activity"/>
    <property type="evidence" value="ECO:0007669"/>
    <property type="project" value="TreeGrafter"/>
</dbReference>
<protein>
    <recommendedName>
        <fullName evidence="6">G-protein coupled receptors family 1 profile domain-containing protein</fullName>
    </recommendedName>
</protein>
<organism evidence="7 8">
    <name type="scientific">Pinctada imbricata</name>
    <name type="common">Atlantic pearl-oyster</name>
    <name type="synonym">Pinctada martensii</name>
    <dbReference type="NCBI Taxonomy" id="66713"/>
    <lineage>
        <taxon>Eukaryota</taxon>
        <taxon>Metazoa</taxon>
        <taxon>Spiralia</taxon>
        <taxon>Lophotrochozoa</taxon>
        <taxon>Mollusca</taxon>
        <taxon>Bivalvia</taxon>
        <taxon>Autobranchia</taxon>
        <taxon>Pteriomorphia</taxon>
        <taxon>Pterioida</taxon>
        <taxon>Pterioidea</taxon>
        <taxon>Pteriidae</taxon>
        <taxon>Pinctada</taxon>
    </lineage>
</organism>
<dbReference type="AlphaFoldDB" id="A0AA89BZ74"/>
<reference evidence="7" key="1">
    <citation type="submission" date="2019-08" db="EMBL/GenBank/DDBJ databases">
        <title>The improved chromosome-level genome for the pearl oyster Pinctada fucata martensii using PacBio sequencing and Hi-C.</title>
        <authorList>
            <person name="Zheng Z."/>
        </authorList>
    </citation>
    <scope>NUCLEOTIDE SEQUENCE</scope>
    <source>
        <strain evidence="7">ZZ-2019</strain>
        <tissue evidence="7">Adductor muscle</tissue>
    </source>
</reference>
<dbReference type="PANTHER" id="PTHR23112:SF0">
    <property type="entry name" value="TRANSMEMBRANE PROTEIN 116"/>
    <property type="match status" value="1"/>
</dbReference>
<gene>
    <name evidence="7" type="ORF">FSP39_011308</name>
</gene>